<feature type="transmembrane region" description="Helical" evidence="8">
    <location>
        <begin position="71"/>
        <end position="89"/>
    </location>
</feature>
<evidence type="ECO:0000256" key="2">
    <source>
        <dbReference type="ARBA" id="ARBA00010864"/>
    </source>
</evidence>
<dbReference type="Pfam" id="PF02386">
    <property type="entry name" value="TrkH"/>
    <property type="match status" value="1"/>
</dbReference>
<dbReference type="GO" id="GO:0008324">
    <property type="term" value="F:monoatomic cation transmembrane transporter activity"/>
    <property type="evidence" value="ECO:0007669"/>
    <property type="project" value="InterPro"/>
</dbReference>
<dbReference type="GO" id="GO:0030001">
    <property type="term" value="P:metal ion transport"/>
    <property type="evidence" value="ECO:0007669"/>
    <property type="project" value="UniProtKB-ARBA"/>
</dbReference>
<evidence type="ECO:0000256" key="3">
    <source>
        <dbReference type="ARBA" id="ARBA00022448"/>
    </source>
</evidence>
<dbReference type="GO" id="GO:0005886">
    <property type="term" value="C:plasma membrane"/>
    <property type="evidence" value="ECO:0007669"/>
    <property type="project" value="TreeGrafter"/>
</dbReference>
<name>A0A0A9DHA4_ARUDO</name>
<evidence type="ECO:0000256" key="1">
    <source>
        <dbReference type="ARBA" id="ARBA00004141"/>
    </source>
</evidence>
<evidence type="ECO:0000313" key="9">
    <source>
        <dbReference type="EMBL" id="JAD86058.1"/>
    </source>
</evidence>
<dbReference type="PANTHER" id="PTHR31064:SF8">
    <property type="entry name" value="CATION TRANSPORTER HKT1_1"/>
    <property type="match status" value="1"/>
</dbReference>
<dbReference type="AlphaFoldDB" id="A0A0A9DHA4"/>
<evidence type="ECO:0000256" key="8">
    <source>
        <dbReference type="SAM" id="Phobius"/>
    </source>
</evidence>
<evidence type="ECO:0000256" key="4">
    <source>
        <dbReference type="ARBA" id="ARBA00022692"/>
    </source>
</evidence>
<feature type="transmembrane region" description="Helical" evidence="8">
    <location>
        <begin position="131"/>
        <end position="153"/>
    </location>
</feature>
<feature type="transmembrane region" description="Helical" evidence="8">
    <location>
        <begin position="343"/>
        <end position="366"/>
    </location>
</feature>
<dbReference type="GO" id="GO:0098662">
    <property type="term" value="P:inorganic cation transmembrane transport"/>
    <property type="evidence" value="ECO:0007669"/>
    <property type="project" value="UniProtKB-ARBA"/>
</dbReference>
<comment type="similarity">
    <text evidence="2">Belongs to the TrkH potassium transport family. HKT (TC 2.A.38.3) subfamily.</text>
</comment>
<sequence length="452" mass="51762">MRRFSSVLVTMQHIQSYIAIKPLLPNSEVARIIKEKVKHLHVFLSMRLGSISKYANYFFRRSFMVFQSNPLLVQLIYFMSMSFVGFLALKNLKPRHKTTPTNLDLIFTSVSTVTVSSMATVEMEDFSDQQLWVFILLMLLGGEVFTSMLGLLFKSARANTDDILQKRLPSTCRDIEFSDRSYRSNMEDIHSEATISHNQVQESKGMNQNFCSILAHVVAGYFVAGIVCSSLVIIIYIWIDSDAKYLLKSKDIKIWTFSIFTAVSSFTNCGFTPVNDNMAIFRKNFSILLLVIPQILAGNTLFTPLLRLSIWALEKIRRREEYAYILQHPEETGYRHLQRQKNAVNLVLTAVGIILLQVMFLCYFGWDSKALEGLNWFQKLVCLLFQSVNTTQAGEAVIDISTLSPPILVLFALVMSVRPPIPVHRVNFNKFITSLDYLLFTHVTKRILRNLT</sequence>
<evidence type="ECO:0000256" key="5">
    <source>
        <dbReference type="ARBA" id="ARBA00022989"/>
    </source>
</evidence>
<evidence type="ECO:0000256" key="6">
    <source>
        <dbReference type="ARBA" id="ARBA00023065"/>
    </source>
</evidence>
<protein>
    <submittedName>
        <fullName evidence="9">Uncharacterized protein</fullName>
    </submittedName>
</protein>
<feature type="transmembrane region" description="Helical" evidence="8">
    <location>
        <begin position="213"/>
        <end position="239"/>
    </location>
</feature>
<keyword evidence="7 8" id="KW-0472">Membrane</keyword>
<keyword evidence="6" id="KW-0406">Ion transport</keyword>
<keyword evidence="4 8" id="KW-0812">Transmembrane</keyword>
<dbReference type="InterPro" id="IPR051143">
    <property type="entry name" value="TrkH_K-transport"/>
</dbReference>
<accession>A0A0A9DHA4</accession>
<feature type="transmembrane region" description="Helical" evidence="8">
    <location>
        <begin position="285"/>
        <end position="310"/>
    </location>
</feature>
<reference evidence="9" key="2">
    <citation type="journal article" date="2015" name="Data Brief">
        <title>Shoot transcriptome of the giant reed, Arundo donax.</title>
        <authorList>
            <person name="Barrero R.A."/>
            <person name="Guerrero F.D."/>
            <person name="Moolhuijzen P."/>
            <person name="Goolsby J.A."/>
            <person name="Tidwell J."/>
            <person name="Bellgard S.E."/>
            <person name="Bellgard M.I."/>
        </authorList>
    </citation>
    <scope>NUCLEOTIDE SEQUENCE</scope>
    <source>
        <tissue evidence="9">Shoot tissue taken approximately 20 cm above the soil surface</tissue>
    </source>
</reference>
<dbReference type="InterPro" id="IPR003445">
    <property type="entry name" value="Cat_transpt"/>
</dbReference>
<organism evidence="9">
    <name type="scientific">Arundo donax</name>
    <name type="common">Giant reed</name>
    <name type="synonym">Donax arundinaceus</name>
    <dbReference type="NCBI Taxonomy" id="35708"/>
    <lineage>
        <taxon>Eukaryota</taxon>
        <taxon>Viridiplantae</taxon>
        <taxon>Streptophyta</taxon>
        <taxon>Embryophyta</taxon>
        <taxon>Tracheophyta</taxon>
        <taxon>Spermatophyta</taxon>
        <taxon>Magnoliopsida</taxon>
        <taxon>Liliopsida</taxon>
        <taxon>Poales</taxon>
        <taxon>Poaceae</taxon>
        <taxon>PACMAD clade</taxon>
        <taxon>Arundinoideae</taxon>
        <taxon>Arundineae</taxon>
        <taxon>Arundo</taxon>
    </lineage>
</organism>
<keyword evidence="3" id="KW-0813">Transport</keyword>
<proteinExistence type="inferred from homology"/>
<dbReference type="EMBL" id="GBRH01211837">
    <property type="protein sequence ID" value="JAD86058.1"/>
    <property type="molecule type" value="Transcribed_RNA"/>
</dbReference>
<dbReference type="PANTHER" id="PTHR31064">
    <property type="entry name" value="POTASSIUM TRANSPORT PROTEIN DDB_G0292412-RELATED"/>
    <property type="match status" value="1"/>
</dbReference>
<comment type="subcellular location">
    <subcellularLocation>
        <location evidence="1">Membrane</location>
        <topology evidence="1">Multi-pass membrane protein</topology>
    </subcellularLocation>
</comment>
<keyword evidence="5 8" id="KW-1133">Transmembrane helix</keyword>
<evidence type="ECO:0000256" key="7">
    <source>
        <dbReference type="ARBA" id="ARBA00023136"/>
    </source>
</evidence>
<reference evidence="9" key="1">
    <citation type="submission" date="2014-09" db="EMBL/GenBank/DDBJ databases">
        <authorList>
            <person name="Magalhaes I.L.F."/>
            <person name="Oliveira U."/>
            <person name="Santos F.R."/>
            <person name="Vidigal T.H.D.A."/>
            <person name="Brescovit A.D."/>
            <person name="Santos A.J."/>
        </authorList>
    </citation>
    <scope>NUCLEOTIDE SEQUENCE</scope>
    <source>
        <tissue evidence="9">Shoot tissue taken approximately 20 cm above the soil surface</tissue>
    </source>
</reference>
<feature type="transmembrane region" description="Helical" evidence="8">
    <location>
        <begin position="101"/>
        <end position="119"/>
    </location>
</feature>